<keyword evidence="3" id="KW-1185">Reference proteome</keyword>
<feature type="compositionally biased region" description="Basic and acidic residues" evidence="1">
    <location>
        <begin position="391"/>
        <end position="400"/>
    </location>
</feature>
<evidence type="ECO:0000313" key="2">
    <source>
        <dbReference type="EMBL" id="KAK3172295.1"/>
    </source>
</evidence>
<feature type="compositionally biased region" description="Polar residues" evidence="1">
    <location>
        <begin position="436"/>
        <end position="447"/>
    </location>
</feature>
<dbReference type="EMBL" id="JASNWA010000007">
    <property type="protein sequence ID" value="KAK3172295.1"/>
    <property type="molecule type" value="Genomic_DNA"/>
</dbReference>
<feature type="compositionally biased region" description="Basic and acidic residues" evidence="1">
    <location>
        <begin position="475"/>
        <end position="502"/>
    </location>
</feature>
<proteinExistence type="predicted"/>
<protein>
    <submittedName>
        <fullName evidence="2">Uncharacterized protein</fullName>
    </submittedName>
</protein>
<feature type="region of interest" description="Disordered" evidence="1">
    <location>
        <begin position="1"/>
        <end position="101"/>
    </location>
</feature>
<evidence type="ECO:0000256" key="1">
    <source>
        <dbReference type="SAM" id="MobiDB-lite"/>
    </source>
</evidence>
<feature type="compositionally biased region" description="Basic and acidic residues" evidence="1">
    <location>
        <begin position="1"/>
        <end position="17"/>
    </location>
</feature>
<gene>
    <name evidence="2" type="ORF">OEA41_005616</name>
</gene>
<organism evidence="2 3">
    <name type="scientific">Lepraria neglecta</name>
    <dbReference type="NCBI Taxonomy" id="209136"/>
    <lineage>
        <taxon>Eukaryota</taxon>
        <taxon>Fungi</taxon>
        <taxon>Dikarya</taxon>
        <taxon>Ascomycota</taxon>
        <taxon>Pezizomycotina</taxon>
        <taxon>Lecanoromycetes</taxon>
        <taxon>OSLEUM clade</taxon>
        <taxon>Lecanoromycetidae</taxon>
        <taxon>Lecanorales</taxon>
        <taxon>Lecanorineae</taxon>
        <taxon>Stereocaulaceae</taxon>
        <taxon>Lepraria</taxon>
    </lineage>
</organism>
<feature type="compositionally biased region" description="Pro residues" evidence="1">
    <location>
        <begin position="57"/>
        <end position="76"/>
    </location>
</feature>
<dbReference type="AlphaFoldDB" id="A0AAD9Z674"/>
<feature type="compositionally biased region" description="Basic and acidic residues" evidence="1">
    <location>
        <begin position="367"/>
        <end position="380"/>
    </location>
</feature>
<feature type="compositionally biased region" description="Low complexity" evidence="1">
    <location>
        <begin position="77"/>
        <end position="93"/>
    </location>
</feature>
<feature type="region of interest" description="Disordered" evidence="1">
    <location>
        <begin position="365"/>
        <end position="512"/>
    </location>
</feature>
<name>A0AAD9Z674_9LECA</name>
<feature type="compositionally biased region" description="Basic and acidic residues" evidence="1">
    <location>
        <begin position="284"/>
        <end position="294"/>
    </location>
</feature>
<reference evidence="2" key="1">
    <citation type="submission" date="2022-11" db="EMBL/GenBank/DDBJ databases">
        <title>Chromosomal genome sequence assembly and mating type (MAT) locus characterization of the leprose asexual lichenized fungus Lepraria neglecta (Nyl.) Erichsen.</title>
        <authorList>
            <person name="Allen J.L."/>
            <person name="Pfeffer B."/>
        </authorList>
    </citation>
    <scope>NUCLEOTIDE SEQUENCE</scope>
    <source>
        <strain evidence="2">Allen 5258</strain>
    </source>
</reference>
<dbReference type="Proteomes" id="UP001276659">
    <property type="component" value="Unassembled WGS sequence"/>
</dbReference>
<sequence>MHELSIDIDLVRHEPRSSQHQRTIGVQELPSKFSKDRIYNTHEFPPTSSPHPSDSPIDPPQPPQCPSTSPPTPTTPPASDADPYSSPAYTSTTTPPPLPAHIDIASLPHGLPLFGPLTGYTPTNLQRIIQNRYVYTSQAISRSLSEKEMTALAYHTAKGHAIASYGPTIGISFGLYRTWVTRSEFRWPFYGKLVSEEVGTGFWDGVAMRVKGKEILAGVSTQAKANILHVLRGTAYVSLGILIVPMVVSAYGATVSAVGEIRDERLQEVTRELRVVANREMKERRASIQERRGDPTGQGKKSAGDVWRERRERMEGKSSQKSLPDDDDMSPTGGAMMDYGSVDEEQGRLSGAGDMGGVMSDNQMRTQEVRAQPEKAKSPADNRASTFQMEKVSKQPKNFDDDYDDASPTGGRGAMDDEDVGGSGGGGGSVWERIRQQQASGGSSPPAQSRGRRMGGLRQEQQEGSTTGDSFSFSRSEEERNYAKDEAQREFDERVEKERRGGDFSSGSGKGW</sequence>
<accession>A0AAD9Z674</accession>
<comment type="caution">
    <text evidence="2">The sequence shown here is derived from an EMBL/GenBank/DDBJ whole genome shotgun (WGS) entry which is preliminary data.</text>
</comment>
<feature type="compositionally biased region" description="Basic and acidic residues" evidence="1">
    <location>
        <begin position="302"/>
        <end position="318"/>
    </location>
</feature>
<feature type="region of interest" description="Disordered" evidence="1">
    <location>
        <begin position="284"/>
        <end position="340"/>
    </location>
</feature>
<evidence type="ECO:0000313" key="3">
    <source>
        <dbReference type="Proteomes" id="UP001276659"/>
    </source>
</evidence>